<sequence>MPNIPTEPIPSSDPPPPSDDPPCPPQAEIHCLAAVSHELRTALNVILGLADLLQQTDDLQKARRQASMIHDSGLVMHALLDDMLEYSLLASGAARPRPEPFSPEMLLAELYDTFAIQARAAGSDFLTPPPATLPERLHGDALHARHALARLLELALKLAPRGEIHADFHFTPIKAQTSLLRGTIRASGCLLNELQCKSLFKPLRAHADALPRLPNPPGFGPAIARAWIRLLGGTLKVRCTPSELSTFNFEIPFSQHHH</sequence>
<comment type="catalytic activity">
    <reaction evidence="1">
        <text>ATP + protein L-histidine = ADP + protein N-phospho-L-histidine.</text>
        <dbReference type="EC" id="2.7.13.3"/>
    </reaction>
</comment>
<dbReference type="PANTHER" id="PTHR43547:SF2">
    <property type="entry name" value="HYBRID SIGNAL TRANSDUCTION HISTIDINE KINASE C"/>
    <property type="match status" value="1"/>
</dbReference>
<dbReference type="PROSITE" id="PS50109">
    <property type="entry name" value="HIS_KIN"/>
    <property type="match status" value="1"/>
</dbReference>
<evidence type="ECO:0000256" key="2">
    <source>
        <dbReference type="ARBA" id="ARBA00012438"/>
    </source>
</evidence>
<evidence type="ECO:0000313" key="7">
    <source>
        <dbReference type="Proteomes" id="UP001628193"/>
    </source>
</evidence>
<gene>
    <name evidence="6" type="primary">luxQ</name>
    <name evidence="6" type="ORF">SIID45300_00354</name>
</gene>
<accession>A0ABQ0C5A9</accession>
<evidence type="ECO:0000259" key="5">
    <source>
        <dbReference type="PROSITE" id="PS50109"/>
    </source>
</evidence>
<dbReference type="InterPro" id="IPR003661">
    <property type="entry name" value="HisK_dim/P_dom"/>
</dbReference>
<evidence type="ECO:0000256" key="3">
    <source>
        <dbReference type="ARBA" id="ARBA00022553"/>
    </source>
</evidence>
<dbReference type="SUPFAM" id="SSF55874">
    <property type="entry name" value="ATPase domain of HSP90 chaperone/DNA topoisomerase II/histidine kinase"/>
    <property type="match status" value="1"/>
</dbReference>
<reference evidence="6 7" key="1">
    <citation type="submission" date="2024-05" db="EMBL/GenBank/DDBJ databases">
        <authorList>
            <consortium name="Candidatus Magnetaquicoccaceae bacterium FCR-1 genome sequencing consortium"/>
            <person name="Shimoshige H."/>
            <person name="Shimamura S."/>
            <person name="Taoka A."/>
            <person name="Kobayashi H."/>
            <person name="Maekawa T."/>
        </authorList>
    </citation>
    <scope>NUCLEOTIDE SEQUENCE [LARGE SCALE GENOMIC DNA]</scope>
    <source>
        <strain evidence="6 7">FCR-1</strain>
    </source>
</reference>
<evidence type="ECO:0000256" key="1">
    <source>
        <dbReference type="ARBA" id="ARBA00000085"/>
    </source>
</evidence>
<dbReference type="Proteomes" id="UP001628193">
    <property type="component" value="Unassembled WGS sequence"/>
</dbReference>
<feature type="domain" description="Histidine kinase" evidence="5">
    <location>
        <begin position="34"/>
        <end position="255"/>
    </location>
</feature>
<keyword evidence="6" id="KW-0418">Kinase</keyword>
<protein>
    <recommendedName>
        <fullName evidence="2">histidine kinase</fullName>
        <ecNumber evidence="2">2.7.13.3</ecNumber>
    </recommendedName>
</protein>
<dbReference type="Gene3D" id="1.10.287.130">
    <property type="match status" value="1"/>
</dbReference>
<keyword evidence="7" id="KW-1185">Reference proteome</keyword>
<comment type="caution">
    <text evidence="6">The sequence shown here is derived from an EMBL/GenBank/DDBJ whole genome shotgun (WGS) entry which is preliminary data.</text>
</comment>
<dbReference type="SMART" id="SM00388">
    <property type="entry name" value="HisKA"/>
    <property type="match status" value="1"/>
</dbReference>
<reference evidence="6 7" key="2">
    <citation type="submission" date="2024-09" db="EMBL/GenBank/DDBJ databases">
        <title>Draft genome sequence of Candidatus Magnetaquicoccaceae bacterium FCR-1.</title>
        <authorList>
            <person name="Shimoshige H."/>
            <person name="Shimamura S."/>
            <person name="Taoka A."/>
            <person name="Kobayashi H."/>
            <person name="Maekawa T."/>
        </authorList>
    </citation>
    <scope>NUCLEOTIDE SEQUENCE [LARGE SCALE GENOMIC DNA]</scope>
    <source>
        <strain evidence="6 7">FCR-1</strain>
    </source>
</reference>
<dbReference type="Gene3D" id="3.30.565.10">
    <property type="entry name" value="Histidine kinase-like ATPase, C-terminal domain"/>
    <property type="match status" value="1"/>
</dbReference>
<dbReference type="EMBL" id="BAAFGK010000001">
    <property type="protein sequence ID" value="GAB0056054.1"/>
    <property type="molecule type" value="Genomic_DNA"/>
</dbReference>
<organism evidence="6 7">
    <name type="scientific">Candidatus Magnetaquiglobus chichijimensis</name>
    <dbReference type="NCBI Taxonomy" id="3141448"/>
    <lineage>
        <taxon>Bacteria</taxon>
        <taxon>Pseudomonadati</taxon>
        <taxon>Pseudomonadota</taxon>
        <taxon>Magnetococcia</taxon>
        <taxon>Magnetococcales</taxon>
        <taxon>Candidatus Magnetaquicoccaceae</taxon>
        <taxon>Candidatus Magnetaquiglobus</taxon>
    </lineage>
</organism>
<dbReference type="GO" id="GO:0004673">
    <property type="term" value="F:protein histidine kinase activity"/>
    <property type="evidence" value="ECO:0007669"/>
    <property type="project" value="UniProtKB-EC"/>
</dbReference>
<evidence type="ECO:0000256" key="4">
    <source>
        <dbReference type="SAM" id="MobiDB-lite"/>
    </source>
</evidence>
<keyword evidence="6" id="KW-0808">Transferase</keyword>
<dbReference type="PANTHER" id="PTHR43547">
    <property type="entry name" value="TWO-COMPONENT HISTIDINE KINASE"/>
    <property type="match status" value="1"/>
</dbReference>
<dbReference type="InterPro" id="IPR036890">
    <property type="entry name" value="HATPase_C_sf"/>
</dbReference>
<dbReference type="InterPro" id="IPR036097">
    <property type="entry name" value="HisK_dim/P_sf"/>
</dbReference>
<dbReference type="CDD" id="cd00082">
    <property type="entry name" value="HisKA"/>
    <property type="match status" value="1"/>
</dbReference>
<keyword evidence="3" id="KW-0597">Phosphoprotein</keyword>
<dbReference type="SUPFAM" id="SSF47384">
    <property type="entry name" value="Homodimeric domain of signal transducing histidine kinase"/>
    <property type="match status" value="1"/>
</dbReference>
<name>A0ABQ0C5A9_9PROT</name>
<proteinExistence type="predicted"/>
<dbReference type="InterPro" id="IPR005467">
    <property type="entry name" value="His_kinase_dom"/>
</dbReference>
<dbReference type="RefSeq" id="WP_420903764.1">
    <property type="nucleotide sequence ID" value="NZ_BAAFGK010000001.1"/>
</dbReference>
<dbReference type="EC" id="2.7.13.3" evidence="2"/>
<dbReference type="Pfam" id="PF00512">
    <property type="entry name" value="HisKA"/>
    <property type="match status" value="1"/>
</dbReference>
<feature type="region of interest" description="Disordered" evidence="4">
    <location>
        <begin position="1"/>
        <end position="24"/>
    </location>
</feature>
<evidence type="ECO:0000313" key="6">
    <source>
        <dbReference type="EMBL" id="GAB0056054.1"/>
    </source>
</evidence>